<dbReference type="InterPro" id="IPR015919">
    <property type="entry name" value="Cadherin-like_sf"/>
</dbReference>
<evidence type="ECO:0000256" key="1">
    <source>
        <dbReference type="ARBA" id="ARBA00004370"/>
    </source>
</evidence>
<proteinExistence type="predicted"/>
<dbReference type="SUPFAM" id="SSF49313">
    <property type="entry name" value="Cadherin-like"/>
    <property type="match status" value="5"/>
</dbReference>
<dbReference type="Gene3D" id="2.60.40.60">
    <property type="entry name" value="Cadherins"/>
    <property type="match status" value="5"/>
</dbReference>
<keyword evidence="9" id="KW-0732">Signal</keyword>
<sequence length="531" mass="57575">SLLLNISHVLLGSTVIVLNGPVLAEDKDIGPNAVVKYRLLGPRVDLFTVNSDTGVILVRQGAKLDREAFQDPRVELILVGEDIGGLNSTVPLTITILDQNDNPPVFSPSSFSVRLPENSPTGVVVTQLSATDADSGSNAWLVYRLESSALDCFVVDPLSGAVLVGNTTLDREERASYHLVVMATDRGTPPLSGTATLTVILDDVNDSRPRFIQPVTVISINESTPPGVVVATLTAEDPDLNPRLEYYIISVEAKDDGDKPVVGLQDSFGIDLHTGAVFVRNRLNREFVATFEIIVSVHDNASEVIDKSSSVPNARLSINVLDVNDNAPRFRPFGVTNFTEKILEGAQPGTTLLSVSAVDPDKGPNGQISFQLLHLPRGEYVRLEDTSTGKIVANQTVDFEKVQWLNFTIRAQDQGTPPMSSELPVYLQIVDVNDNNPVFLQPSYQKPVYENVDLGTTIVRVTATDADSGLFAVIEYSLVDGEGRFGIRSSTGEIYILSPLDRETKDHYTLTAVARDNPGGSPNNRRESSVQ</sequence>
<protein>
    <recommendedName>
        <fullName evidence="10">Cadherin domain-containing protein</fullName>
    </recommendedName>
</protein>
<keyword evidence="7" id="KW-0472">Membrane</keyword>
<accession>A0ABU7EDW2</accession>
<keyword evidence="5" id="KW-0130">Cell adhesion</keyword>
<name>A0ABU7EDW2_9TELE</name>
<feature type="domain" description="Cadherin" evidence="10">
    <location>
        <begin position="212"/>
        <end position="330"/>
    </location>
</feature>
<dbReference type="PRINTS" id="PR00205">
    <property type="entry name" value="CADHERIN"/>
</dbReference>
<evidence type="ECO:0000256" key="5">
    <source>
        <dbReference type="ARBA" id="ARBA00022889"/>
    </source>
</evidence>
<dbReference type="InterPro" id="IPR050971">
    <property type="entry name" value="Cadherin-domain_protein"/>
</dbReference>
<gene>
    <name evidence="11" type="ORF">CHARACLAT_028711</name>
</gene>
<keyword evidence="3" id="KW-0677">Repeat</keyword>
<dbReference type="PANTHER" id="PTHR24025:SF23">
    <property type="entry name" value="NEURAL-CADHERIN"/>
    <property type="match status" value="1"/>
</dbReference>
<organism evidence="11 12">
    <name type="scientific">Characodon lateralis</name>
    <dbReference type="NCBI Taxonomy" id="208331"/>
    <lineage>
        <taxon>Eukaryota</taxon>
        <taxon>Metazoa</taxon>
        <taxon>Chordata</taxon>
        <taxon>Craniata</taxon>
        <taxon>Vertebrata</taxon>
        <taxon>Euteleostomi</taxon>
        <taxon>Actinopterygii</taxon>
        <taxon>Neopterygii</taxon>
        <taxon>Teleostei</taxon>
        <taxon>Neoteleostei</taxon>
        <taxon>Acanthomorphata</taxon>
        <taxon>Ovalentaria</taxon>
        <taxon>Atherinomorphae</taxon>
        <taxon>Cyprinodontiformes</taxon>
        <taxon>Goodeidae</taxon>
        <taxon>Characodon</taxon>
    </lineage>
</organism>
<keyword evidence="12" id="KW-1185">Reference proteome</keyword>
<dbReference type="PROSITE" id="PS00232">
    <property type="entry name" value="CADHERIN_1"/>
    <property type="match status" value="2"/>
</dbReference>
<dbReference type="EMBL" id="JAHUTJ010053070">
    <property type="protein sequence ID" value="MED6285380.1"/>
    <property type="molecule type" value="Genomic_DNA"/>
</dbReference>
<feature type="chain" id="PRO_5045374450" description="Cadherin domain-containing protein" evidence="9">
    <location>
        <begin position="25"/>
        <end position="531"/>
    </location>
</feature>
<feature type="domain" description="Cadherin" evidence="10">
    <location>
        <begin position="107"/>
        <end position="211"/>
    </location>
</feature>
<comment type="caution">
    <text evidence="11">The sequence shown here is derived from an EMBL/GenBank/DDBJ whole genome shotgun (WGS) entry which is preliminary data.</text>
</comment>
<feature type="signal peptide" evidence="9">
    <location>
        <begin position="1"/>
        <end position="24"/>
    </location>
</feature>
<keyword evidence="2" id="KW-0812">Transmembrane</keyword>
<feature type="non-terminal residue" evidence="11">
    <location>
        <position position="531"/>
    </location>
</feature>
<evidence type="ECO:0000256" key="7">
    <source>
        <dbReference type="ARBA" id="ARBA00023136"/>
    </source>
</evidence>
<dbReference type="Proteomes" id="UP001352852">
    <property type="component" value="Unassembled WGS sequence"/>
</dbReference>
<feature type="domain" description="Cadherin" evidence="10">
    <location>
        <begin position="12"/>
        <end position="106"/>
    </location>
</feature>
<evidence type="ECO:0000256" key="6">
    <source>
        <dbReference type="ARBA" id="ARBA00022989"/>
    </source>
</evidence>
<dbReference type="SMART" id="SM00112">
    <property type="entry name" value="CA"/>
    <property type="match status" value="5"/>
</dbReference>
<feature type="domain" description="Cadherin" evidence="10">
    <location>
        <begin position="440"/>
        <end position="530"/>
    </location>
</feature>
<evidence type="ECO:0000259" key="10">
    <source>
        <dbReference type="PROSITE" id="PS50268"/>
    </source>
</evidence>
<comment type="subcellular location">
    <subcellularLocation>
        <location evidence="1">Membrane</location>
    </subcellularLocation>
</comment>
<evidence type="ECO:0000313" key="12">
    <source>
        <dbReference type="Proteomes" id="UP001352852"/>
    </source>
</evidence>
<keyword evidence="6" id="KW-1133">Transmembrane helix</keyword>
<dbReference type="PANTHER" id="PTHR24025">
    <property type="entry name" value="DESMOGLEIN FAMILY MEMBER"/>
    <property type="match status" value="1"/>
</dbReference>
<dbReference type="Pfam" id="PF00028">
    <property type="entry name" value="Cadherin"/>
    <property type="match status" value="5"/>
</dbReference>
<evidence type="ECO:0000256" key="8">
    <source>
        <dbReference type="PROSITE-ProRule" id="PRU00043"/>
    </source>
</evidence>
<dbReference type="InterPro" id="IPR002126">
    <property type="entry name" value="Cadherin-like_dom"/>
</dbReference>
<reference evidence="11 12" key="1">
    <citation type="submission" date="2021-06" db="EMBL/GenBank/DDBJ databases">
        <authorList>
            <person name="Palmer J.M."/>
        </authorList>
    </citation>
    <scope>NUCLEOTIDE SEQUENCE [LARGE SCALE GENOMIC DNA]</scope>
    <source>
        <strain evidence="11 12">CL_MEX2019</strain>
        <tissue evidence="11">Muscle</tissue>
    </source>
</reference>
<dbReference type="CDD" id="cd11304">
    <property type="entry name" value="Cadherin_repeat"/>
    <property type="match status" value="5"/>
</dbReference>
<dbReference type="InterPro" id="IPR020894">
    <property type="entry name" value="Cadherin_CS"/>
</dbReference>
<evidence type="ECO:0000256" key="3">
    <source>
        <dbReference type="ARBA" id="ARBA00022737"/>
    </source>
</evidence>
<feature type="domain" description="Cadherin" evidence="10">
    <location>
        <begin position="334"/>
        <end position="439"/>
    </location>
</feature>
<evidence type="ECO:0000256" key="2">
    <source>
        <dbReference type="ARBA" id="ARBA00022692"/>
    </source>
</evidence>
<evidence type="ECO:0000256" key="4">
    <source>
        <dbReference type="ARBA" id="ARBA00022837"/>
    </source>
</evidence>
<keyword evidence="4 8" id="KW-0106">Calcium</keyword>
<dbReference type="PROSITE" id="PS50268">
    <property type="entry name" value="CADHERIN_2"/>
    <property type="match status" value="5"/>
</dbReference>
<evidence type="ECO:0000256" key="9">
    <source>
        <dbReference type="SAM" id="SignalP"/>
    </source>
</evidence>
<evidence type="ECO:0000313" key="11">
    <source>
        <dbReference type="EMBL" id="MED6285380.1"/>
    </source>
</evidence>
<feature type="non-terminal residue" evidence="11">
    <location>
        <position position="1"/>
    </location>
</feature>